<dbReference type="InterPro" id="IPR052579">
    <property type="entry name" value="Zinc_finger_SWIM"/>
</dbReference>
<dbReference type="PANTHER" id="PTHR31569:SF4">
    <property type="entry name" value="SWIM-TYPE DOMAIN-CONTAINING PROTEIN"/>
    <property type="match status" value="1"/>
</dbReference>
<reference evidence="3 4" key="1">
    <citation type="submission" date="2018-09" db="EMBL/GenBank/DDBJ databases">
        <title>Genomic investigation of the strawberry pathogen Phytophthora fragariae indicates pathogenicity is determined by transcriptional variation in three key races.</title>
        <authorList>
            <person name="Adams T.M."/>
            <person name="Armitage A.D."/>
            <person name="Sobczyk M.K."/>
            <person name="Bates H.J."/>
            <person name="Dunwell J.M."/>
            <person name="Nellist C.F."/>
            <person name="Harrison R.J."/>
        </authorList>
    </citation>
    <scope>NUCLEOTIDE SEQUENCE [LARGE SCALE GENOMIC DNA]</scope>
    <source>
        <strain evidence="3 4">SCRP249</strain>
    </source>
</reference>
<dbReference type="PANTHER" id="PTHR31569">
    <property type="entry name" value="SWIM-TYPE DOMAIN-CONTAINING PROTEIN"/>
    <property type="match status" value="1"/>
</dbReference>
<organism evidence="3 4">
    <name type="scientific">Phytophthora rubi</name>
    <dbReference type="NCBI Taxonomy" id="129364"/>
    <lineage>
        <taxon>Eukaryota</taxon>
        <taxon>Sar</taxon>
        <taxon>Stramenopiles</taxon>
        <taxon>Oomycota</taxon>
        <taxon>Peronosporomycetes</taxon>
        <taxon>Peronosporales</taxon>
        <taxon>Peronosporaceae</taxon>
        <taxon>Phytophthora</taxon>
    </lineage>
</organism>
<feature type="domain" description="ZSWIM1/3 RNaseH-like" evidence="2">
    <location>
        <begin position="430"/>
        <end position="558"/>
    </location>
</feature>
<sequence>MEDSDGIPVYPGRGAVTASQRTSAELSRLMIRQEQRKQRVDERAEAIAKAFKKAQAVGRTRTRGFRRHERHLIRQTFGISPDTSDDDAGGETGVLSRSEEAGDGEDETGVLSVGEEAGDGGEEADVFSSGEEARDGGEETDVLSGGEEDEDGGEESSASDDRGGEEEDGSEYMEEDAGEDEEEAGDEEESENAASEDTEVPPNFHRRRAGEKKTSALSLFKNFPTIFGSWQDFHEVFQAYQVKTYQHFSKRTSTSVTVRNNQIKRAALRLKRQGKKQRKKEQFLPEEWGQYSKTLVCTHGQPYHSRGKGRRKHEKVRGTECSARVNARVKATLDDSWVLRVTVSGSHNHDLNEHVWEEYSGNRTVTDAGLQQDVEVLRKAGATAKGILQYLRERTGKKTKLKDVHNMIQRQRVKTQAGLNDAQLALAVLDEFCRQNGGNSAEIVVDSDTDVARIVTFQTAKMKRLFKAFPEVVLVDSTHDTNANRYKLFSFVVHDVFGKGQYVHHALVESEHKVNLRRVIEIFKKNNPEWEKVRVFMTDKAMHEKTVLKEEFPQARQLLCQWHVATWLKKQAARLASSVKKQLKAMMGLLVYARSKMEYDEARSTMKELLGGDETHPLYKTFLENWDNSQEEWVSYLRGNVPHLTNNTNNRIESKWGKIKDVIKGTSSIDELVTTLITLQEYAEDQYIAEYHRVGSRPRGPDEDPELAALGMQISPFAFRLVAEQHGLATRSNTHYNVELLSPGKAIVTSSSSGVTYEVNVEVRHDIANFCCTFGEDSH</sequence>
<accession>A0A6A3K6I9</accession>
<evidence type="ECO:0000313" key="4">
    <source>
        <dbReference type="Proteomes" id="UP000429607"/>
    </source>
</evidence>
<proteinExistence type="predicted"/>
<feature type="region of interest" description="Disordered" evidence="1">
    <location>
        <begin position="58"/>
        <end position="211"/>
    </location>
</feature>
<feature type="compositionally biased region" description="Basic residues" evidence="1">
    <location>
        <begin position="60"/>
        <end position="73"/>
    </location>
</feature>
<dbReference type="Pfam" id="PF21056">
    <property type="entry name" value="ZSWIM1-3_RNaseH-like"/>
    <property type="match status" value="1"/>
</dbReference>
<evidence type="ECO:0000259" key="2">
    <source>
        <dbReference type="Pfam" id="PF21056"/>
    </source>
</evidence>
<comment type="caution">
    <text evidence="3">The sequence shown here is derived from an EMBL/GenBank/DDBJ whole genome shotgun (WGS) entry which is preliminary data.</text>
</comment>
<dbReference type="InterPro" id="IPR048324">
    <property type="entry name" value="ZSWIM1-3_RNaseH-like"/>
</dbReference>
<gene>
    <name evidence="3" type="ORF">PR001_g18382</name>
</gene>
<evidence type="ECO:0000256" key="1">
    <source>
        <dbReference type="SAM" id="MobiDB-lite"/>
    </source>
</evidence>
<dbReference type="EMBL" id="QXFV01001613">
    <property type="protein sequence ID" value="KAE9001972.1"/>
    <property type="molecule type" value="Genomic_DNA"/>
</dbReference>
<dbReference type="Proteomes" id="UP000429607">
    <property type="component" value="Unassembled WGS sequence"/>
</dbReference>
<feature type="compositionally biased region" description="Acidic residues" evidence="1">
    <location>
        <begin position="138"/>
        <end position="199"/>
    </location>
</feature>
<protein>
    <recommendedName>
        <fullName evidence="2">ZSWIM1/3 RNaseH-like domain-containing protein</fullName>
    </recommendedName>
</protein>
<name>A0A6A3K6I9_9STRA</name>
<evidence type="ECO:0000313" key="3">
    <source>
        <dbReference type="EMBL" id="KAE9001972.1"/>
    </source>
</evidence>
<feature type="compositionally biased region" description="Acidic residues" evidence="1">
    <location>
        <begin position="116"/>
        <end position="125"/>
    </location>
</feature>
<dbReference type="AlphaFoldDB" id="A0A6A3K6I9"/>
<feature type="region of interest" description="Disordered" evidence="1">
    <location>
        <begin position="1"/>
        <end position="21"/>
    </location>
</feature>